<dbReference type="EMBL" id="JAVRFI010000006">
    <property type="protein sequence ID" value="MDT0449945.1"/>
    <property type="molecule type" value="Genomic_DNA"/>
</dbReference>
<accession>A0ABU2SPG8</accession>
<keyword evidence="2" id="KW-1185">Reference proteome</keyword>
<protein>
    <submittedName>
        <fullName evidence="1">Uncharacterized protein</fullName>
    </submittedName>
</protein>
<dbReference type="RefSeq" id="WP_311610529.1">
    <property type="nucleotide sequence ID" value="NZ_JAVRFI010000006.1"/>
</dbReference>
<reference evidence="1" key="1">
    <citation type="submission" date="2024-05" db="EMBL/GenBank/DDBJ databases">
        <title>30 novel species of actinomycetes from the DSMZ collection.</title>
        <authorList>
            <person name="Nouioui I."/>
        </authorList>
    </citation>
    <scope>NUCLEOTIDE SEQUENCE</scope>
    <source>
        <strain evidence="1">DSM 40473</strain>
    </source>
</reference>
<evidence type="ECO:0000313" key="1">
    <source>
        <dbReference type="EMBL" id="MDT0449945.1"/>
    </source>
</evidence>
<comment type="caution">
    <text evidence="1">The sequence shown here is derived from an EMBL/GenBank/DDBJ whole genome shotgun (WGS) entry which is preliminary data.</text>
</comment>
<evidence type="ECO:0000313" key="2">
    <source>
        <dbReference type="Proteomes" id="UP001180531"/>
    </source>
</evidence>
<sequence>MVTFEGFDSIGGTLVFQRAGIGTSNYTVTDHEGTAVEVGRSDQNGAVEWLAHHYGLPMPVRMNEM</sequence>
<dbReference type="Proteomes" id="UP001180531">
    <property type="component" value="Unassembled WGS sequence"/>
</dbReference>
<proteinExistence type="predicted"/>
<name>A0ABU2SPG8_9ACTN</name>
<organism evidence="1 2">
    <name type="scientific">Streptomyces hesseae</name>
    <dbReference type="NCBI Taxonomy" id="3075519"/>
    <lineage>
        <taxon>Bacteria</taxon>
        <taxon>Bacillati</taxon>
        <taxon>Actinomycetota</taxon>
        <taxon>Actinomycetes</taxon>
        <taxon>Kitasatosporales</taxon>
        <taxon>Streptomycetaceae</taxon>
        <taxon>Streptomyces</taxon>
    </lineage>
</organism>
<gene>
    <name evidence="1" type="ORF">RM609_12820</name>
</gene>